<keyword evidence="7" id="KW-0963">Cytoplasm</keyword>
<evidence type="ECO:0000256" key="8">
    <source>
        <dbReference type="PROSITE-ProRule" id="PRU10010"/>
    </source>
</evidence>
<evidence type="ECO:0000256" key="6">
    <source>
        <dbReference type="ARBA" id="ARBA00050557"/>
    </source>
</evidence>
<dbReference type="GO" id="GO:0006526">
    <property type="term" value="P:L-arginine biosynthetic process"/>
    <property type="evidence" value="ECO:0007669"/>
    <property type="project" value="UniProtKB-UniRule"/>
</dbReference>
<evidence type="ECO:0000256" key="7">
    <source>
        <dbReference type="HAMAP-Rule" id="MF_00150"/>
    </source>
</evidence>
<dbReference type="RefSeq" id="WP_049680403.1">
    <property type="nucleotide sequence ID" value="NZ_LFZW01000001.1"/>
</dbReference>
<comment type="catalytic activity">
    <reaction evidence="6 7">
        <text>N-acetyl-L-glutamate 5-semialdehyde + phosphate + NADP(+) = N-acetyl-L-glutamyl 5-phosphate + NADPH + H(+)</text>
        <dbReference type="Rhea" id="RHEA:21588"/>
        <dbReference type="ChEBI" id="CHEBI:15378"/>
        <dbReference type="ChEBI" id="CHEBI:29123"/>
        <dbReference type="ChEBI" id="CHEBI:43474"/>
        <dbReference type="ChEBI" id="CHEBI:57783"/>
        <dbReference type="ChEBI" id="CHEBI:57936"/>
        <dbReference type="ChEBI" id="CHEBI:58349"/>
        <dbReference type="EC" id="1.2.1.38"/>
    </reaction>
</comment>
<keyword evidence="3 7" id="KW-0028">Amino-acid biosynthesis</keyword>
<gene>
    <name evidence="7" type="primary">argC</name>
    <name evidence="10" type="ORF">AC625_05710</name>
</gene>
<evidence type="ECO:0000313" key="10">
    <source>
        <dbReference type="EMBL" id="KMY49071.1"/>
    </source>
</evidence>
<organism evidence="10 11">
    <name type="scientific">Peribacillus loiseleuriae</name>
    <dbReference type="NCBI Taxonomy" id="1679170"/>
    <lineage>
        <taxon>Bacteria</taxon>
        <taxon>Bacillati</taxon>
        <taxon>Bacillota</taxon>
        <taxon>Bacilli</taxon>
        <taxon>Bacillales</taxon>
        <taxon>Bacillaceae</taxon>
        <taxon>Peribacillus</taxon>
    </lineage>
</organism>
<dbReference type="Gene3D" id="3.30.360.10">
    <property type="entry name" value="Dihydrodipicolinate Reductase, domain 2"/>
    <property type="match status" value="1"/>
</dbReference>
<dbReference type="InterPro" id="IPR036291">
    <property type="entry name" value="NAD(P)-bd_dom_sf"/>
</dbReference>
<keyword evidence="11" id="KW-1185">Reference proteome</keyword>
<comment type="subcellular location">
    <subcellularLocation>
        <location evidence="7">Cytoplasm</location>
    </subcellularLocation>
</comment>
<accession>A0A0K9GR55</accession>
<dbReference type="GO" id="GO:0005737">
    <property type="term" value="C:cytoplasm"/>
    <property type="evidence" value="ECO:0007669"/>
    <property type="project" value="UniProtKB-SubCell"/>
</dbReference>
<dbReference type="CDD" id="cd23934">
    <property type="entry name" value="AGPR_1_C"/>
    <property type="match status" value="1"/>
</dbReference>
<dbReference type="Proteomes" id="UP000037146">
    <property type="component" value="Unassembled WGS sequence"/>
</dbReference>
<dbReference type="PANTHER" id="PTHR32338:SF10">
    <property type="entry name" value="N-ACETYL-GAMMA-GLUTAMYL-PHOSPHATE REDUCTASE, CHLOROPLASTIC-RELATED"/>
    <property type="match status" value="1"/>
</dbReference>
<dbReference type="FunFam" id="3.30.360.10:FF:000014">
    <property type="entry name" value="N-acetyl-gamma-glutamyl-phosphate reductase"/>
    <property type="match status" value="1"/>
</dbReference>
<dbReference type="PANTHER" id="PTHR32338">
    <property type="entry name" value="N-ACETYL-GAMMA-GLUTAMYL-PHOSPHATE REDUCTASE, CHLOROPLASTIC-RELATED-RELATED"/>
    <property type="match status" value="1"/>
</dbReference>
<dbReference type="AlphaFoldDB" id="A0A0K9GR55"/>
<comment type="pathway">
    <text evidence="1 7">Amino-acid biosynthesis; L-arginine biosynthesis; N(2)-acetyl-L-ornithine from L-glutamate: step 3/4.</text>
</comment>
<dbReference type="InterPro" id="IPR050085">
    <property type="entry name" value="AGPR"/>
</dbReference>
<dbReference type="HAMAP" id="MF_00150">
    <property type="entry name" value="ArgC_type1"/>
    <property type="match status" value="1"/>
</dbReference>
<sequence length="343" mass="37937">MNVSIVGATGYGGLELIRLLKNHPNMKIASLHTSSKFDRKISENHTHLLHEDFVLEEVNPEKIADKSDIVFLATPSGVSAELVSAFSQVNVKVIDLSGDLRLKTPGEYEKWYKKTAAPQKIIDSAVYGLSEWNAQQIKEANIIANPGCYPTATLLGLAPLFIEGLATEDVIIDAKSGVSGAGKSPSEMTHFSDMNENFKIYKVHEHQHIPEIEQQLSTWSQNMQPITFTTHLVPMTRGIMATMYVKVNKRISTQELYDLYQTSYNSHPFVRIQRSGQFPVTKQVYGSNFCDIGMAYDERTGKVTIVSVIDNLVKGAAGQAIQNANIMMGLDETAGLSTIPIYP</sequence>
<dbReference type="STRING" id="1679170.AC625_05710"/>
<evidence type="ECO:0000256" key="2">
    <source>
        <dbReference type="ARBA" id="ARBA00022571"/>
    </source>
</evidence>
<evidence type="ECO:0000259" key="9">
    <source>
        <dbReference type="SMART" id="SM00859"/>
    </source>
</evidence>
<dbReference type="PATRIC" id="fig|1679170.3.peg.1222"/>
<dbReference type="UniPathway" id="UPA00068">
    <property type="reaction ID" value="UER00108"/>
</dbReference>
<evidence type="ECO:0000313" key="11">
    <source>
        <dbReference type="Proteomes" id="UP000037146"/>
    </source>
</evidence>
<dbReference type="Gene3D" id="3.40.50.720">
    <property type="entry name" value="NAD(P)-binding Rossmann-like Domain"/>
    <property type="match status" value="1"/>
</dbReference>
<dbReference type="SUPFAM" id="SSF51735">
    <property type="entry name" value="NAD(P)-binding Rossmann-fold domains"/>
    <property type="match status" value="1"/>
</dbReference>
<comment type="caution">
    <text evidence="10">The sequence shown here is derived from an EMBL/GenBank/DDBJ whole genome shotgun (WGS) entry which is preliminary data.</text>
</comment>
<dbReference type="NCBIfam" id="TIGR01850">
    <property type="entry name" value="argC"/>
    <property type="match status" value="1"/>
</dbReference>
<dbReference type="Pfam" id="PF22698">
    <property type="entry name" value="Semialdhyde_dhC_1"/>
    <property type="match status" value="1"/>
</dbReference>
<dbReference type="GO" id="GO:0003942">
    <property type="term" value="F:N-acetyl-gamma-glutamyl-phosphate reductase activity"/>
    <property type="evidence" value="ECO:0007669"/>
    <property type="project" value="UniProtKB-UniRule"/>
</dbReference>
<dbReference type="InterPro" id="IPR058924">
    <property type="entry name" value="AGPR_dimerisation_dom"/>
</dbReference>
<dbReference type="EC" id="1.2.1.38" evidence="7"/>
<reference evidence="11" key="1">
    <citation type="submission" date="2015-07" db="EMBL/GenBank/DDBJ databases">
        <title>Genome sequencing project for genomic taxonomy and phylogenomics of Bacillus-like bacteria.</title>
        <authorList>
            <person name="Liu B."/>
            <person name="Wang J."/>
            <person name="Zhu Y."/>
            <person name="Liu G."/>
            <person name="Chen Q."/>
            <person name="Chen Z."/>
            <person name="Lan J."/>
            <person name="Che J."/>
            <person name="Ge C."/>
            <person name="Shi H."/>
            <person name="Pan Z."/>
            <person name="Liu X."/>
        </authorList>
    </citation>
    <scope>NUCLEOTIDE SEQUENCE [LARGE SCALE GENOMIC DNA]</scope>
    <source>
        <strain evidence="11">FJAT-27997</strain>
    </source>
</reference>
<feature type="active site" evidence="7 8">
    <location>
        <position position="148"/>
    </location>
</feature>
<dbReference type="PROSITE" id="PS01224">
    <property type="entry name" value="ARGC"/>
    <property type="match status" value="1"/>
</dbReference>
<dbReference type="InterPro" id="IPR000534">
    <property type="entry name" value="Semialdehyde_DH_NAD-bd"/>
</dbReference>
<evidence type="ECO:0000256" key="1">
    <source>
        <dbReference type="ARBA" id="ARBA00004862"/>
    </source>
</evidence>
<dbReference type="InterPro" id="IPR000706">
    <property type="entry name" value="AGPR_type-1"/>
</dbReference>
<comment type="function">
    <text evidence="7">Catalyzes the NADPH-dependent reduction of N-acetyl-5-glutamyl phosphate to yield N-acetyl-L-glutamate 5-semialdehyde.</text>
</comment>
<feature type="domain" description="Semialdehyde dehydrogenase NAD-binding" evidence="9">
    <location>
        <begin position="2"/>
        <end position="140"/>
    </location>
</feature>
<keyword evidence="5 7" id="KW-0560">Oxidoreductase</keyword>
<dbReference type="CDD" id="cd17895">
    <property type="entry name" value="AGPR_1_N"/>
    <property type="match status" value="1"/>
</dbReference>
<name>A0A0K9GR55_9BACI</name>
<comment type="similarity">
    <text evidence="7">Belongs to the NAGSA dehydrogenase family. Type 1 subfamily.</text>
</comment>
<dbReference type="GO" id="GO:0051287">
    <property type="term" value="F:NAD binding"/>
    <property type="evidence" value="ECO:0007669"/>
    <property type="project" value="InterPro"/>
</dbReference>
<evidence type="ECO:0000256" key="5">
    <source>
        <dbReference type="ARBA" id="ARBA00023002"/>
    </source>
</evidence>
<dbReference type="SMART" id="SM00859">
    <property type="entry name" value="Semialdhyde_dh"/>
    <property type="match status" value="1"/>
</dbReference>
<keyword evidence="4 7" id="KW-0521">NADP</keyword>
<evidence type="ECO:0000256" key="4">
    <source>
        <dbReference type="ARBA" id="ARBA00022857"/>
    </source>
</evidence>
<dbReference type="OrthoDB" id="9801289at2"/>
<proteinExistence type="inferred from homology"/>
<keyword evidence="2 7" id="KW-0055">Arginine biosynthesis</keyword>
<dbReference type="GO" id="GO:0070401">
    <property type="term" value="F:NADP+ binding"/>
    <property type="evidence" value="ECO:0007669"/>
    <property type="project" value="InterPro"/>
</dbReference>
<protein>
    <recommendedName>
        <fullName evidence="7">N-acetyl-gamma-glutamyl-phosphate reductase</fullName>
        <shortName evidence="7">AGPR</shortName>
        <ecNumber evidence="7">1.2.1.38</ecNumber>
    </recommendedName>
    <alternativeName>
        <fullName evidence="7">N-acetyl-glutamate semialdehyde dehydrogenase</fullName>
        <shortName evidence="7">NAGSA dehydrogenase</shortName>
    </alternativeName>
</protein>
<dbReference type="Pfam" id="PF01118">
    <property type="entry name" value="Semialdhyde_dh"/>
    <property type="match status" value="1"/>
</dbReference>
<dbReference type="EMBL" id="LFZW01000001">
    <property type="protein sequence ID" value="KMY49071.1"/>
    <property type="molecule type" value="Genomic_DNA"/>
</dbReference>
<evidence type="ECO:0000256" key="3">
    <source>
        <dbReference type="ARBA" id="ARBA00022605"/>
    </source>
</evidence>
<dbReference type="SUPFAM" id="SSF55347">
    <property type="entry name" value="Glyceraldehyde-3-phosphate dehydrogenase-like, C-terminal domain"/>
    <property type="match status" value="1"/>
</dbReference>
<dbReference type="InterPro" id="IPR023013">
    <property type="entry name" value="AGPR_AS"/>
</dbReference>